<evidence type="ECO:0000313" key="2">
    <source>
        <dbReference type="Proteomes" id="UP001217089"/>
    </source>
</evidence>
<dbReference type="EMBL" id="JARBDR010000813">
    <property type="protein sequence ID" value="KAJ8305332.1"/>
    <property type="molecule type" value="Genomic_DNA"/>
</dbReference>
<gene>
    <name evidence="1" type="ORF">KUTeg_015877</name>
</gene>
<accession>A0ABQ9EJ70</accession>
<evidence type="ECO:0000313" key="1">
    <source>
        <dbReference type="EMBL" id="KAJ8305332.1"/>
    </source>
</evidence>
<organism evidence="1 2">
    <name type="scientific">Tegillarca granosa</name>
    <name type="common">Malaysian cockle</name>
    <name type="synonym">Anadara granosa</name>
    <dbReference type="NCBI Taxonomy" id="220873"/>
    <lineage>
        <taxon>Eukaryota</taxon>
        <taxon>Metazoa</taxon>
        <taxon>Spiralia</taxon>
        <taxon>Lophotrochozoa</taxon>
        <taxon>Mollusca</taxon>
        <taxon>Bivalvia</taxon>
        <taxon>Autobranchia</taxon>
        <taxon>Pteriomorphia</taxon>
        <taxon>Arcoida</taxon>
        <taxon>Arcoidea</taxon>
        <taxon>Arcidae</taxon>
        <taxon>Tegillarca</taxon>
    </lineage>
</organism>
<sequence length="324" mass="36601">MPKLVALATSDVATEEITTSLLVAEGKGIDKFSDFVEKRLETRIRQIKSERQTGLYFEPSCPVVVSTLTICCNMNCFHYPFHLPIHLGLCCLQLKNLAFNIFLKKEFTLINCHHQTTPCTIIDGQALVVALGKPRGAKTFGDLAKVYVDTVFNHAKDNCTRIDVVFDRYDNLFIKGGTRDKRGTGRRPITRIFDNEDVPLPPNWSDFISHPENKSNLACLLSNELLKSAETLDTEIVTAGGFSDRDYAESLFAKYERNIVICLWFQTGTSKRRKFIPVHNIRLSISETEMLPPFHVITGCDTVSKLSGHSKKQHLVFLRGTRVF</sequence>
<dbReference type="Proteomes" id="UP001217089">
    <property type="component" value="Unassembled WGS sequence"/>
</dbReference>
<keyword evidence="2" id="KW-1185">Reference proteome</keyword>
<reference evidence="1 2" key="1">
    <citation type="submission" date="2022-12" db="EMBL/GenBank/DDBJ databases">
        <title>Chromosome-level genome of Tegillarca granosa.</title>
        <authorList>
            <person name="Kim J."/>
        </authorList>
    </citation>
    <scope>NUCLEOTIDE SEQUENCE [LARGE SCALE GENOMIC DNA]</scope>
    <source>
        <strain evidence="1">Teg-2019</strain>
        <tissue evidence="1">Adductor muscle</tissue>
    </source>
</reference>
<proteinExistence type="predicted"/>
<comment type="caution">
    <text evidence="1">The sequence shown here is derived from an EMBL/GenBank/DDBJ whole genome shotgun (WGS) entry which is preliminary data.</text>
</comment>
<protein>
    <submittedName>
        <fullName evidence="1">Uncharacterized protein</fullName>
    </submittedName>
</protein>
<name>A0ABQ9EJ70_TEGGR</name>